<evidence type="ECO:0000313" key="1">
    <source>
        <dbReference type="EMBL" id="MFL0250888.1"/>
    </source>
</evidence>
<name>A0ABW8TEK8_9CLOT</name>
<keyword evidence="2" id="KW-1185">Reference proteome</keyword>
<evidence type="ECO:0000313" key="2">
    <source>
        <dbReference type="Proteomes" id="UP001623592"/>
    </source>
</evidence>
<organism evidence="1 2">
    <name type="scientific">Clostridium neuense</name>
    <dbReference type="NCBI Taxonomy" id="1728934"/>
    <lineage>
        <taxon>Bacteria</taxon>
        <taxon>Bacillati</taxon>
        <taxon>Bacillota</taxon>
        <taxon>Clostridia</taxon>
        <taxon>Eubacteriales</taxon>
        <taxon>Clostridiaceae</taxon>
        <taxon>Clostridium</taxon>
    </lineage>
</organism>
<comment type="caution">
    <text evidence="1">The sequence shown here is derived from an EMBL/GenBank/DDBJ whole genome shotgun (WGS) entry which is preliminary data.</text>
</comment>
<dbReference type="RefSeq" id="WP_406787552.1">
    <property type="nucleotide sequence ID" value="NZ_JBJIAA010000008.1"/>
</dbReference>
<dbReference type="EMBL" id="JBJIAA010000008">
    <property type="protein sequence ID" value="MFL0250888.1"/>
    <property type="molecule type" value="Genomic_DNA"/>
</dbReference>
<sequence>MDNKSDNKTFNKTIISKFIMKEVEQIYMKYSAIEEEELNIVADFIRLLEENKIDFDPYVDYRATKAMAYICKDISDVELIRFYLFLRYDISLDVEVKEAEKAYKSLNEYGYTEVQNYYVYYKDKEEAVIELAKEVLNKKLEDSDEVTAMFDEEELAYMWIFNTSKNQAGEEYLSEHGWKGVLEVGEVEEGYVNSEGKEVLYCYKDI</sequence>
<protein>
    <submittedName>
        <fullName evidence="1">Uncharacterized protein</fullName>
    </submittedName>
</protein>
<reference evidence="1 2" key="1">
    <citation type="submission" date="2024-11" db="EMBL/GenBank/DDBJ databases">
        <authorList>
            <person name="Heng Y.C."/>
            <person name="Lim A.C.H."/>
            <person name="Lee J.K.Y."/>
            <person name="Kittelmann S."/>
        </authorList>
    </citation>
    <scope>NUCLEOTIDE SEQUENCE [LARGE SCALE GENOMIC DNA]</scope>
    <source>
        <strain evidence="1 2">WILCCON 0114</strain>
    </source>
</reference>
<gene>
    <name evidence="1" type="ORF">ACJDT4_10685</name>
</gene>
<proteinExistence type="predicted"/>
<dbReference type="Proteomes" id="UP001623592">
    <property type="component" value="Unassembled WGS sequence"/>
</dbReference>
<accession>A0ABW8TEK8</accession>